<evidence type="ECO:0000256" key="5">
    <source>
        <dbReference type="ARBA" id="ARBA00023211"/>
    </source>
</evidence>
<sequence length="437" mass="47339">MFSLTAILALTCTSLASPLQKLLADDGGPSRPNDPDFPLPPALPFNATVPGVDYDLIAKLRTSPNQVTRHALLPDDAFKFDFISPPENPFATLRGRGGTLVNALGITMPALIGNGAAAAIGFTKACGFNTPHTHNRATELAIVVKGRMITEFVTETGTRKIRGELDTYSMALFPQGALHLEFNPDCDEMVFVATFNDEDPGVNTPAESLFLLDGDFAGLALGLEFLDGADIDKYRHLVPATLAQGVESCLRRCGIKPNKAEQTAYVVVQGLPSPQVYHDLRKLANLTPPPAEAMAEAVPKSLKNSFACFVAYERKHMVDDETPQADQDAVAMGRLLGDGALFLQLVDVAVHPDHQSRGLGKRIMELLVAYADKHAPHAYLSLVADPVAQRLYPKYGFEDVKPGIGMYRCLRIQGDPEFKKAREERVMAAMRGPSNAS</sequence>
<evidence type="ECO:0000256" key="1">
    <source>
        <dbReference type="ARBA" id="ARBA00004613"/>
    </source>
</evidence>
<dbReference type="InterPro" id="IPR000182">
    <property type="entry name" value="GNAT_dom"/>
</dbReference>
<dbReference type="SMART" id="SM00835">
    <property type="entry name" value="Cupin_1"/>
    <property type="match status" value="1"/>
</dbReference>
<dbReference type="InterPro" id="IPR006045">
    <property type="entry name" value="Cupin_1"/>
</dbReference>
<protein>
    <recommendedName>
        <fullName evidence="7">N-acetyltransferase domain-containing protein</fullName>
    </recommendedName>
</protein>
<keyword evidence="4" id="KW-0479">Metal-binding</keyword>
<dbReference type="CDD" id="cd02241">
    <property type="entry name" value="cupin_OxOx"/>
    <property type="match status" value="1"/>
</dbReference>
<comment type="caution">
    <text evidence="8">The sequence shown here is derived from an EMBL/GenBank/DDBJ whole genome shotgun (WGS) entry which is preliminary data.</text>
</comment>
<evidence type="ECO:0000313" key="8">
    <source>
        <dbReference type="EMBL" id="KAK3217408.1"/>
    </source>
</evidence>
<evidence type="ECO:0000259" key="7">
    <source>
        <dbReference type="PROSITE" id="PS51186"/>
    </source>
</evidence>
<dbReference type="Gene3D" id="3.40.630.30">
    <property type="match status" value="1"/>
</dbReference>
<evidence type="ECO:0000256" key="6">
    <source>
        <dbReference type="SAM" id="SignalP"/>
    </source>
</evidence>
<dbReference type="AlphaFoldDB" id="A0AAN6M7T4"/>
<proteinExistence type="inferred from homology"/>
<keyword evidence="3" id="KW-0964">Secreted</keyword>
<accession>A0AAN6M7T4</accession>
<dbReference type="Gene3D" id="2.60.120.10">
    <property type="entry name" value="Jelly Rolls"/>
    <property type="match status" value="1"/>
</dbReference>
<dbReference type="InterPro" id="IPR001929">
    <property type="entry name" value="Germin"/>
</dbReference>
<dbReference type="SUPFAM" id="SSF51182">
    <property type="entry name" value="RmlC-like cupins"/>
    <property type="match status" value="1"/>
</dbReference>
<evidence type="ECO:0000313" key="9">
    <source>
        <dbReference type="Proteomes" id="UP001280581"/>
    </source>
</evidence>
<dbReference type="Pfam" id="PF13508">
    <property type="entry name" value="Acetyltransf_7"/>
    <property type="match status" value="1"/>
</dbReference>
<keyword evidence="5" id="KW-0464">Manganese</keyword>
<dbReference type="CDD" id="cd04301">
    <property type="entry name" value="NAT_SF"/>
    <property type="match status" value="1"/>
</dbReference>
<keyword evidence="6" id="KW-0732">Signal</keyword>
<organism evidence="8 9">
    <name type="scientific">Pseudopithomyces chartarum</name>
    <dbReference type="NCBI Taxonomy" id="1892770"/>
    <lineage>
        <taxon>Eukaryota</taxon>
        <taxon>Fungi</taxon>
        <taxon>Dikarya</taxon>
        <taxon>Ascomycota</taxon>
        <taxon>Pezizomycotina</taxon>
        <taxon>Dothideomycetes</taxon>
        <taxon>Pleosporomycetidae</taxon>
        <taxon>Pleosporales</taxon>
        <taxon>Massarineae</taxon>
        <taxon>Didymosphaeriaceae</taxon>
        <taxon>Pseudopithomyces</taxon>
    </lineage>
</organism>
<comment type="subcellular location">
    <subcellularLocation>
        <location evidence="1">Secreted</location>
    </subcellularLocation>
</comment>
<dbReference type="InterPro" id="IPR016181">
    <property type="entry name" value="Acyl_CoA_acyltransferase"/>
</dbReference>
<dbReference type="Proteomes" id="UP001280581">
    <property type="component" value="Unassembled WGS sequence"/>
</dbReference>
<dbReference type="InterPro" id="IPR011051">
    <property type="entry name" value="RmlC_Cupin_sf"/>
</dbReference>
<dbReference type="PROSITE" id="PS51186">
    <property type="entry name" value="GNAT"/>
    <property type="match status" value="1"/>
</dbReference>
<dbReference type="Pfam" id="PF00190">
    <property type="entry name" value="Cupin_1"/>
    <property type="match status" value="1"/>
</dbReference>
<evidence type="ECO:0000256" key="2">
    <source>
        <dbReference type="ARBA" id="ARBA00007456"/>
    </source>
</evidence>
<feature type="domain" description="N-acetyltransferase" evidence="7">
    <location>
        <begin position="278"/>
        <end position="422"/>
    </location>
</feature>
<dbReference type="EMBL" id="WVTA01000001">
    <property type="protein sequence ID" value="KAK3217408.1"/>
    <property type="molecule type" value="Genomic_DNA"/>
</dbReference>
<gene>
    <name evidence="8" type="ORF">GRF29_1g2972851</name>
</gene>
<feature type="chain" id="PRO_5043012879" description="N-acetyltransferase domain-containing protein" evidence="6">
    <location>
        <begin position="17"/>
        <end position="437"/>
    </location>
</feature>
<dbReference type="PRINTS" id="PR00325">
    <property type="entry name" value="GERMIN"/>
</dbReference>
<evidence type="ECO:0000256" key="4">
    <source>
        <dbReference type="ARBA" id="ARBA00022723"/>
    </source>
</evidence>
<comment type="similarity">
    <text evidence="2">Belongs to the germin family.</text>
</comment>
<name>A0AAN6M7T4_9PLEO</name>
<dbReference type="GO" id="GO:0016747">
    <property type="term" value="F:acyltransferase activity, transferring groups other than amino-acyl groups"/>
    <property type="evidence" value="ECO:0007669"/>
    <property type="project" value="InterPro"/>
</dbReference>
<evidence type="ECO:0000256" key="3">
    <source>
        <dbReference type="ARBA" id="ARBA00022525"/>
    </source>
</evidence>
<reference evidence="8 9" key="1">
    <citation type="submission" date="2021-02" db="EMBL/GenBank/DDBJ databases">
        <title>Genome assembly of Pseudopithomyces chartarum.</title>
        <authorList>
            <person name="Jauregui R."/>
            <person name="Singh J."/>
            <person name="Voisey C."/>
        </authorList>
    </citation>
    <scope>NUCLEOTIDE SEQUENCE [LARGE SCALE GENOMIC DNA]</scope>
    <source>
        <strain evidence="8 9">AGR01</strain>
    </source>
</reference>
<dbReference type="GO" id="GO:0030145">
    <property type="term" value="F:manganese ion binding"/>
    <property type="evidence" value="ECO:0007669"/>
    <property type="project" value="InterPro"/>
</dbReference>
<dbReference type="GO" id="GO:0005576">
    <property type="term" value="C:extracellular region"/>
    <property type="evidence" value="ECO:0007669"/>
    <property type="project" value="UniProtKB-SubCell"/>
</dbReference>
<feature type="signal peptide" evidence="6">
    <location>
        <begin position="1"/>
        <end position="16"/>
    </location>
</feature>
<dbReference type="SUPFAM" id="SSF55729">
    <property type="entry name" value="Acyl-CoA N-acyltransferases (Nat)"/>
    <property type="match status" value="1"/>
</dbReference>
<keyword evidence="9" id="KW-1185">Reference proteome</keyword>
<dbReference type="PANTHER" id="PTHR31238">
    <property type="entry name" value="GERMIN-LIKE PROTEIN SUBFAMILY 3 MEMBER 3"/>
    <property type="match status" value="1"/>
</dbReference>
<dbReference type="InterPro" id="IPR014710">
    <property type="entry name" value="RmlC-like_jellyroll"/>
</dbReference>